<feature type="modified residue" description="N6-(pyridoxal phosphate)lysine" evidence="3">
    <location>
        <position position="243"/>
    </location>
</feature>
<dbReference type="EMBL" id="QOQW01000010">
    <property type="protein sequence ID" value="RCK79840.1"/>
    <property type="molecule type" value="Genomic_DNA"/>
</dbReference>
<keyword evidence="2 3" id="KW-0663">Pyridoxal phosphate</keyword>
<dbReference type="GO" id="GO:0005737">
    <property type="term" value="C:cytoplasm"/>
    <property type="evidence" value="ECO:0007669"/>
    <property type="project" value="TreeGrafter"/>
</dbReference>
<evidence type="ECO:0000313" key="5">
    <source>
        <dbReference type="EMBL" id="RCK79840.1"/>
    </source>
</evidence>
<dbReference type="InterPro" id="IPR054542">
    <property type="entry name" value="Cys_met_metab_PP"/>
</dbReference>
<accession>A0A367ZP82</accession>
<dbReference type="Gene3D" id="3.40.640.10">
    <property type="entry name" value="Type I PLP-dependent aspartate aminotransferase-like (Major domain)"/>
    <property type="match status" value="1"/>
</dbReference>
<comment type="caution">
    <text evidence="5">The sequence shown here is derived from an EMBL/GenBank/DDBJ whole genome shotgun (WGS) entry which is preliminary data.</text>
</comment>
<protein>
    <submittedName>
        <fullName evidence="5">Cystathionine gamma-lyase</fullName>
    </submittedName>
</protein>
<dbReference type="GO" id="GO:0019346">
    <property type="term" value="P:transsulfuration"/>
    <property type="evidence" value="ECO:0007669"/>
    <property type="project" value="InterPro"/>
</dbReference>
<evidence type="ECO:0000256" key="1">
    <source>
        <dbReference type="ARBA" id="ARBA00001933"/>
    </source>
</evidence>
<evidence type="ECO:0000256" key="4">
    <source>
        <dbReference type="RuleBase" id="RU362118"/>
    </source>
</evidence>
<keyword evidence="5" id="KW-0456">Lyase</keyword>
<dbReference type="InterPro" id="IPR015424">
    <property type="entry name" value="PyrdxlP-dep_Trfase"/>
</dbReference>
<dbReference type="FunFam" id="3.40.640.10:FF:000046">
    <property type="entry name" value="Cystathionine gamma-lyase"/>
    <property type="match status" value="1"/>
</dbReference>
<reference evidence="5 6" key="1">
    <citation type="submission" date="2018-05" db="EMBL/GenBank/DDBJ databases">
        <title>A metagenomic window into the 2 km-deep terrestrial subsurface aquifer revealed taxonomically and functionally diverse microbial community comprising novel uncultured bacterial lineages.</title>
        <authorList>
            <person name="Kadnikov V.V."/>
            <person name="Mardanov A.V."/>
            <person name="Beletsky A.V."/>
            <person name="Banks D."/>
            <person name="Pimenov N.V."/>
            <person name="Frank Y.A."/>
            <person name="Karnachuk O.V."/>
            <person name="Ravin N.V."/>
        </authorList>
    </citation>
    <scope>NUCLEOTIDE SEQUENCE [LARGE SCALE GENOMIC DNA]</scope>
    <source>
        <strain evidence="5">BY5</strain>
    </source>
</reference>
<dbReference type="SUPFAM" id="SSF53383">
    <property type="entry name" value="PLP-dependent transferases"/>
    <property type="match status" value="1"/>
</dbReference>
<evidence type="ECO:0000313" key="6">
    <source>
        <dbReference type="Proteomes" id="UP000252355"/>
    </source>
</evidence>
<dbReference type="Gene3D" id="3.90.1150.10">
    <property type="entry name" value="Aspartate Aminotransferase, domain 1"/>
    <property type="match status" value="1"/>
</dbReference>
<dbReference type="InterPro" id="IPR015422">
    <property type="entry name" value="PyrdxlP-dep_Trfase_small"/>
</dbReference>
<dbReference type="PIRSF" id="PIRSF001434">
    <property type="entry name" value="CGS"/>
    <property type="match status" value="1"/>
</dbReference>
<dbReference type="GO" id="GO:0016846">
    <property type="term" value="F:carbon-sulfur lyase activity"/>
    <property type="evidence" value="ECO:0007669"/>
    <property type="project" value="TreeGrafter"/>
</dbReference>
<comment type="cofactor">
    <cofactor evidence="1 4">
        <name>pyridoxal 5'-phosphate</name>
        <dbReference type="ChEBI" id="CHEBI:597326"/>
    </cofactor>
</comment>
<evidence type="ECO:0000256" key="2">
    <source>
        <dbReference type="ARBA" id="ARBA00022898"/>
    </source>
</evidence>
<dbReference type="InterPro" id="IPR000277">
    <property type="entry name" value="Cys/Met-Metab_PyrdxlP-dep_enz"/>
</dbReference>
<evidence type="ECO:0000256" key="3">
    <source>
        <dbReference type="PIRSR" id="PIRSR001434-2"/>
    </source>
</evidence>
<proteinExistence type="inferred from homology"/>
<dbReference type="PANTHER" id="PTHR11808:SF80">
    <property type="entry name" value="CYSTATHIONINE GAMMA-LYASE"/>
    <property type="match status" value="1"/>
</dbReference>
<dbReference type="GO" id="GO:0030170">
    <property type="term" value="F:pyridoxal phosphate binding"/>
    <property type="evidence" value="ECO:0007669"/>
    <property type="project" value="InterPro"/>
</dbReference>
<dbReference type="Proteomes" id="UP000252355">
    <property type="component" value="Unassembled WGS sequence"/>
</dbReference>
<sequence>MKTMHEWYPRWFERKQKYARTDERFLSEDRFASIGVGIGLPNIVQKSTFSFRNVKDGAERFLGKSKSGEKPYARIYTRLGNPTTEYLEKVLFQLDCQHIIDAALKADERKPTIGSLVFASGMAAIACTTFALVKSGTAILSGNVYGCTDSFFRSLEKFGVTSRFIDMTDLKAVERALEETPHVAMLFLETPDNPTLQISDLEGISRLTEKHGVPLVVDNTFATPFLQQPFRLGADITIQSLTKYVNGHSTSVGGVVIGPWNFVGDHLFPVYKDHGPTPSPFDSWLNAQGVQTLHLRMERVCASALELARRLEKHPKVARVYYPGLPSHPQHAVAKRQMRAFGGMIAFELQGGYEPGVRLMDYFASYTTPMELAVSLGSAVSYIQHPASMTHSGVPEADRRARGITEGLVRWSVGLEGVETLWHAMEEGIAQAYRG</sequence>
<name>A0A367ZP82_9BACT</name>
<dbReference type="PANTHER" id="PTHR11808">
    <property type="entry name" value="TRANS-SULFURATION ENZYME FAMILY MEMBER"/>
    <property type="match status" value="1"/>
</dbReference>
<dbReference type="CDD" id="cd00614">
    <property type="entry name" value="CGS_like"/>
    <property type="match status" value="1"/>
</dbReference>
<gene>
    <name evidence="5" type="ORF">OZSIB_3994</name>
</gene>
<dbReference type="AlphaFoldDB" id="A0A367ZP82"/>
<comment type="similarity">
    <text evidence="4">Belongs to the trans-sulfuration enzymes family.</text>
</comment>
<dbReference type="InterPro" id="IPR015421">
    <property type="entry name" value="PyrdxlP-dep_Trfase_major"/>
</dbReference>
<organism evidence="5 6">
    <name type="scientific">Candidatus Ozemobacter sibiricus</name>
    <dbReference type="NCBI Taxonomy" id="2268124"/>
    <lineage>
        <taxon>Bacteria</taxon>
        <taxon>Candidatus Ozemobacteria</taxon>
        <taxon>Candidatus Ozemobacterales</taxon>
        <taxon>Candidatus Ozemobacteraceae</taxon>
        <taxon>Candidatus Ozemobacter</taxon>
    </lineage>
</organism>
<dbReference type="Pfam" id="PF01053">
    <property type="entry name" value="Cys_Met_Meta_PP"/>
    <property type="match status" value="1"/>
</dbReference>
<dbReference type="PROSITE" id="PS00868">
    <property type="entry name" value="CYS_MET_METAB_PP"/>
    <property type="match status" value="1"/>
</dbReference>